<dbReference type="SUPFAM" id="SSF53756">
    <property type="entry name" value="UDP-Glycosyltransferase/glycogen phosphorylase"/>
    <property type="match status" value="1"/>
</dbReference>
<reference evidence="1 2" key="1">
    <citation type="submission" date="2024-08" db="EMBL/GenBank/DDBJ databases">
        <title>Heavy metals resistant antinobacteria isolated from wastewater.</title>
        <authorList>
            <person name="Roman Ponce B."/>
            <person name="Blanco Mercado M.A."/>
            <person name="Avila Aldana I.N."/>
            <person name="Morales Arrieta S."/>
        </authorList>
    </citation>
    <scope>NUCLEOTIDE SEQUENCE [LARGE SCALE GENOMIC DNA]</scope>
    <source>
        <strain evidence="2">sma-1</strain>
    </source>
</reference>
<dbReference type="Gene3D" id="3.40.50.2000">
    <property type="entry name" value="Glycogen Phosphorylase B"/>
    <property type="match status" value="2"/>
</dbReference>
<dbReference type="EMBL" id="JBHLHV010000001">
    <property type="protein sequence ID" value="MFB8892195.1"/>
    <property type="molecule type" value="Genomic_DNA"/>
</dbReference>
<proteinExistence type="predicted"/>
<keyword evidence="2" id="KW-1185">Reference proteome</keyword>
<evidence type="ECO:0000313" key="1">
    <source>
        <dbReference type="EMBL" id="MFB8892195.1"/>
    </source>
</evidence>
<dbReference type="Proteomes" id="UP001589643">
    <property type="component" value="Unassembled WGS sequence"/>
</dbReference>
<evidence type="ECO:0000313" key="2">
    <source>
        <dbReference type="Proteomes" id="UP001589643"/>
    </source>
</evidence>
<evidence type="ECO:0008006" key="3">
    <source>
        <dbReference type="Google" id="ProtNLM"/>
    </source>
</evidence>
<sequence>MPVDTPPLCLVWGPAGHGVTDYGSDVAAAAHRLDPAVRAAAVTDLSAALRAVAPGEPVHLHATDRLLGASLEEAADAVETLSRACRLTLTLHDLPQPSDGTKYDRRVAAYRRFFAAADAVAVNSEHERLLVSEHLGDDLRPEVIPLGTRLARAPEPGLADAPDRPGASADLIVLIAGFVYPGKGHEPALRAATAAVNALRASGRPVGEAVVRALGAASPGHEGDVATLQRLAADLGGRFEITGFLDDAEFARRLREPGIPVAAHEHVSASRSMLDWIEAGRRPLVVRSRYSDEMDGLRPGTTVLFDPAELTDRLAEAWEDPASTRLAPGHPLRPDLADVAGSYLNWWRGMSR</sequence>
<accession>A0ABV5EQG7</accession>
<protein>
    <recommendedName>
        <fullName evidence="3">D-inositol 3-phosphate glycosyltransferase</fullName>
    </recommendedName>
</protein>
<comment type="caution">
    <text evidence="1">The sequence shown here is derived from an EMBL/GenBank/DDBJ whole genome shotgun (WGS) entry which is preliminary data.</text>
</comment>
<organism evidence="1 2">
    <name type="scientific">Microbacterium plantarum</name>
    <dbReference type="NCBI Taxonomy" id="1816425"/>
    <lineage>
        <taxon>Bacteria</taxon>
        <taxon>Bacillati</taxon>
        <taxon>Actinomycetota</taxon>
        <taxon>Actinomycetes</taxon>
        <taxon>Micrococcales</taxon>
        <taxon>Microbacteriaceae</taxon>
        <taxon>Microbacterium</taxon>
    </lineage>
</organism>
<gene>
    <name evidence="1" type="ORF">AB7P39_04975</name>
</gene>
<dbReference type="RefSeq" id="WP_112616496.1">
    <property type="nucleotide sequence ID" value="NZ_JBHLHV010000001.1"/>
</dbReference>
<name>A0ABV5EQG7_9MICO</name>